<evidence type="ECO:0008006" key="4">
    <source>
        <dbReference type="Google" id="ProtNLM"/>
    </source>
</evidence>
<proteinExistence type="predicted"/>
<keyword evidence="3" id="KW-1185">Reference proteome</keyword>
<name>M0GW77_HALGM</name>
<feature type="transmembrane region" description="Helical" evidence="1">
    <location>
        <begin position="42"/>
        <end position="61"/>
    </location>
</feature>
<dbReference type="AlphaFoldDB" id="M0GW77"/>
<keyword evidence="1" id="KW-1133">Transmembrane helix</keyword>
<comment type="caution">
    <text evidence="2">The sequence shown here is derived from an EMBL/GenBank/DDBJ whole genome shotgun (WGS) entry which is preliminary data.</text>
</comment>
<feature type="transmembrane region" description="Helical" evidence="1">
    <location>
        <begin position="165"/>
        <end position="184"/>
    </location>
</feature>
<dbReference type="EMBL" id="AOLJ01000028">
    <property type="protein sequence ID" value="ELZ75833.1"/>
    <property type="molecule type" value="Genomic_DNA"/>
</dbReference>
<dbReference type="InterPro" id="IPR018750">
    <property type="entry name" value="DUF2306_membrane"/>
</dbReference>
<gene>
    <name evidence="2" type="ORF">C454_19294</name>
</gene>
<dbReference type="RefSeq" id="WP_004978122.1">
    <property type="nucleotide sequence ID" value="NZ_AOLJ01000028.1"/>
</dbReference>
<feature type="transmembrane region" description="Helical" evidence="1">
    <location>
        <begin position="128"/>
        <end position="144"/>
    </location>
</feature>
<protein>
    <recommendedName>
        <fullName evidence="4">DUF2306 domain-containing protein</fullName>
    </recommendedName>
</protein>
<feature type="transmembrane region" description="Helical" evidence="1">
    <location>
        <begin position="190"/>
        <end position="208"/>
    </location>
</feature>
<evidence type="ECO:0000313" key="2">
    <source>
        <dbReference type="EMBL" id="ELZ75833.1"/>
    </source>
</evidence>
<feature type="transmembrane region" description="Helical" evidence="1">
    <location>
        <begin position="99"/>
        <end position="122"/>
    </location>
</feature>
<dbReference type="PATRIC" id="fig|1227459.3.peg.3801"/>
<dbReference type="Proteomes" id="UP000011571">
    <property type="component" value="Unassembled WGS sequence"/>
</dbReference>
<accession>M0GW77</accession>
<evidence type="ECO:0000256" key="1">
    <source>
        <dbReference type="SAM" id="Phobius"/>
    </source>
</evidence>
<sequence length="225" mass="23988">MTLVEDATLGVHILAGFAALFAGFGAIATKKGGRRHRRAGRVYVAGMTVVAVTSLVLFALAPTRGRTFLALVAVFSYYFVFSGDRVLSRKRPTDRPELVDWVAVGLLATAGVGLLAMGALRFLAGDSFATVMLVFGAAGAGFGVRDLAAFRRKRAESREWFFEHIGRMGGGYIATVTAFSSVNFDFLPTVAAWLWPTVVGTPLIFLAIRKYKRGSPGAAASTATD</sequence>
<reference evidence="2 3" key="1">
    <citation type="journal article" date="2014" name="PLoS Genet.">
        <title>Phylogenetically driven sequencing of extremely halophilic archaea reveals strategies for static and dynamic osmo-response.</title>
        <authorList>
            <person name="Becker E.A."/>
            <person name="Seitzer P.M."/>
            <person name="Tritt A."/>
            <person name="Larsen D."/>
            <person name="Krusor M."/>
            <person name="Yao A.I."/>
            <person name="Wu D."/>
            <person name="Madern D."/>
            <person name="Eisen J.A."/>
            <person name="Darling A.E."/>
            <person name="Facciotti M.T."/>
        </authorList>
    </citation>
    <scope>NUCLEOTIDE SEQUENCE [LARGE SCALE GENOMIC DNA]</scope>
    <source>
        <strain evidence="3">ATCC 33959 / DSM 4427 / JCM 8863 / NBRC 102184 / NCIMB 2188 / Ma 2.38</strain>
    </source>
</reference>
<keyword evidence="1" id="KW-0812">Transmembrane</keyword>
<dbReference type="Pfam" id="PF10067">
    <property type="entry name" value="DUF2306"/>
    <property type="match status" value="1"/>
</dbReference>
<feature type="transmembrane region" description="Helical" evidence="1">
    <location>
        <begin position="12"/>
        <end position="30"/>
    </location>
</feature>
<evidence type="ECO:0000313" key="3">
    <source>
        <dbReference type="Proteomes" id="UP000011571"/>
    </source>
</evidence>
<keyword evidence="1" id="KW-0472">Membrane</keyword>
<feature type="transmembrane region" description="Helical" evidence="1">
    <location>
        <begin position="67"/>
        <end position="87"/>
    </location>
</feature>
<organism evidence="2 3">
    <name type="scientific">Haloferax gibbonsii (strain ATCC 33959 / DSM 4427 / JCM 8863 / NBRC 102184 / NCIMB 2188 / Ma 2.38)</name>
    <dbReference type="NCBI Taxonomy" id="1227459"/>
    <lineage>
        <taxon>Archaea</taxon>
        <taxon>Methanobacteriati</taxon>
        <taxon>Methanobacteriota</taxon>
        <taxon>Stenosarchaea group</taxon>
        <taxon>Halobacteria</taxon>
        <taxon>Halobacteriales</taxon>
        <taxon>Haloferacaceae</taxon>
        <taxon>Haloferax</taxon>
    </lineage>
</organism>